<evidence type="ECO:0000313" key="2">
    <source>
        <dbReference type="Proteomes" id="UP000325081"/>
    </source>
</evidence>
<organism evidence="1 2">
    <name type="scientific">Striga asiatica</name>
    <name type="common">Asiatic witchweed</name>
    <name type="synonym">Buchnera asiatica</name>
    <dbReference type="NCBI Taxonomy" id="4170"/>
    <lineage>
        <taxon>Eukaryota</taxon>
        <taxon>Viridiplantae</taxon>
        <taxon>Streptophyta</taxon>
        <taxon>Embryophyta</taxon>
        <taxon>Tracheophyta</taxon>
        <taxon>Spermatophyta</taxon>
        <taxon>Magnoliopsida</taxon>
        <taxon>eudicotyledons</taxon>
        <taxon>Gunneridae</taxon>
        <taxon>Pentapetalae</taxon>
        <taxon>asterids</taxon>
        <taxon>lamiids</taxon>
        <taxon>Lamiales</taxon>
        <taxon>Orobanchaceae</taxon>
        <taxon>Buchnereae</taxon>
        <taxon>Striga</taxon>
    </lineage>
</organism>
<gene>
    <name evidence="1" type="ORF">STAS_00177</name>
</gene>
<dbReference type="EMBL" id="BKCP01000001">
    <property type="protein sequence ID" value="GER24638.1"/>
    <property type="molecule type" value="Genomic_DNA"/>
</dbReference>
<protein>
    <submittedName>
        <fullName evidence="1">ABC transporter C family member 2</fullName>
    </submittedName>
</protein>
<reference evidence="2" key="1">
    <citation type="journal article" date="2019" name="Curr. Biol.">
        <title>Genome Sequence of Striga asiatica Provides Insight into the Evolution of Plant Parasitism.</title>
        <authorList>
            <person name="Yoshida S."/>
            <person name="Kim S."/>
            <person name="Wafula E.K."/>
            <person name="Tanskanen J."/>
            <person name="Kim Y.M."/>
            <person name="Honaas L."/>
            <person name="Yang Z."/>
            <person name="Spallek T."/>
            <person name="Conn C.E."/>
            <person name="Ichihashi Y."/>
            <person name="Cheong K."/>
            <person name="Cui S."/>
            <person name="Der J.P."/>
            <person name="Gundlach H."/>
            <person name="Jiao Y."/>
            <person name="Hori C."/>
            <person name="Ishida J.K."/>
            <person name="Kasahara H."/>
            <person name="Kiba T."/>
            <person name="Kim M.S."/>
            <person name="Koo N."/>
            <person name="Laohavisit A."/>
            <person name="Lee Y.H."/>
            <person name="Lumba S."/>
            <person name="McCourt P."/>
            <person name="Mortimer J.C."/>
            <person name="Mutuku J.M."/>
            <person name="Nomura T."/>
            <person name="Sasaki-Sekimoto Y."/>
            <person name="Seto Y."/>
            <person name="Wang Y."/>
            <person name="Wakatake T."/>
            <person name="Sakakibara H."/>
            <person name="Demura T."/>
            <person name="Yamaguchi S."/>
            <person name="Yoneyama K."/>
            <person name="Manabe R.I."/>
            <person name="Nelson D.C."/>
            <person name="Schulman A.H."/>
            <person name="Timko M.P."/>
            <person name="dePamphilis C.W."/>
            <person name="Choi D."/>
            <person name="Shirasu K."/>
        </authorList>
    </citation>
    <scope>NUCLEOTIDE SEQUENCE [LARGE SCALE GENOMIC DNA]</scope>
    <source>
        <strain evidence="2">cv. UVA1</strain>
    </source>
</reference>
<keyword evidence="2" id="KW-1185">Reference proteome</keyword>
<proteinExistence type="predicted"/>
<evidence type="ECO:0000313" key="1">
    <source>
        <dbReference type="EMBL" id="GER24638.1"/>
    </source>
</evidence>
<comment type="caution">
    <text evidence="1">The sequence shown here is derived from an EMBL/GenBank/DDBJ whole genome shotgun (WGS) entry which is preliminary data.</text>
</comment>
<name>A0A5A7NWF8_STRAF</name>
<accession>A0A5A7NWF8</accession>
<dbReference type="AlphaFoldDB" id="A0A5A7NWF8"/>
<feature type="non-terminal residue" evidence="1">
    <location>
        <position position="1"/>
    </location>
</feature>
<dbReference type="Proteomes" id="UP000325081">
    <property type="component" value="Unassembled WGS sequence"/>
</dbReference>
<sequence length="142" mass="15868">FANAAIAFFSSMTKQTPALDADDMNRPPPAGSRDKVTRSFLSDADLWEAFKRAHLKDVFNRNHLGLDATDKCAILAMGQLRKVILSFDYLPGSPEMPQVTKAPFLDYAKLEVPCFVIWFLCFMNGLAVVSRLARNKLQNADI</sequence>